<dbReference type="Pfam" id="PF04296">
    <property type="entry name" value="YlxR"/>
    <property type="match status" value="1"/>
</dbReference>
<dbReference type="EMBL" id="NQNY01000004">
    <property type="protein sequence ID" value="PAK21505.1"/>
    <property type="molecule type" value="Genomic_DNA"/>
</dbReference>
<reference evidence="3" key="1">
    <citation type="submission" date="2017-08" db="EMBL/GenBank/DDBJ databases">
        <authorList>
            <person name="Alvarez-Ponce D."/>
            <person name="Weitzman C.L."/>
            <person name="Tillett R.L."/>
            <person name="Sandmeier F.C."/>
            <person name="Tracy C.R."/>
        </authorList>
    </citation>
    <scope>NUCLEOTIDE SEQUENCE [LARGE SCALE GENOMIC DNA]</scope>
    <source>
        <strain evidence="3">723</strain>
    </source>
</reference>
<evidence type="ECO:0000259" key="1">
    <source>
        <dbReference type="Pfam" id="PF04296"/>
    </source>
</evidence>
<dbReference type="InterPro" id="IPR037465">
    <property type="entry name" value="YlxR"/>
</dbReference>
<dbReference type="RefSeq" id="WP_095334673.1">
    <property type="nucleotide sequence ID" value="NZ_NQNY01000004.1"/>
</dbReference>
<proteinExistence type="predicted"/>
<name>A0A269TL64_9BACT</name>
<dbReference type="PANTHER" id="PTHR34215">
    <property type="entry name" value="BLL0784 PROTEIN"/>
    <property type="match status" value="1"/>
</dbReference>
<dbReference type="Gene3D" id="3.30.1230.10">
    <property type="entry name" value="YlxR-like"/>
    <property type="match status" value="1"/>
</dbReference>
<dbReference type="Proteomes" id="UP000216943">
    <property type="component" value="Unassembled WGS sequence"/>
</dbReference>
<dbReference type="InterPro" id="IPR007393">
    <property type="entry name" value="YlxR_dom"/>
</dbReference>
<protein>
    <recommendedName>
        <fullName evidence="1">YlxR domain-containing protein</fullName>
    </recommendedName>
</protein>
<dbReference type="PANTHER" id="PTHR34215:SF1">
    <property type="entry name" value="YLXR DOMAIN-CONTAINING PROTEIN"/>
    <property type="match status" value="1"/>
</dbReference>
<gene>
    <name evidence="2" type="ORF">CJJ23_01795</name>
</gene>
<accession>A0A269TL64</accession>
<dbReference type="AlphaFoldDB" id="A0A269TL64"/>
<sequence>MEIKRKCFVTHKIYERKHLIRFAKKDDQITIDWSLKAPGRGAYCLNDKVVIEELFKKKLLNRVFKANIDQAIYNSLKQQLLEEIENGKEK</sequence>
<dbReference type="InterPro" id="IPR035931">
    <property type="entry name" value="YlxR-like_sf"/>
</dbReference>
<feature type="domain" description="YlxR" evidence="1">
    <location>
        <begin position="5"/>
        <end position="78"/>
    </location>
</feature>
<dbReference type="SUPFAM" id="SSF64376">
    <property type="entry name" value="YlxR-like"/>
    <property type="match status" value="1"/>
</dbReference>
<evidence type="ECO:0000313" key="3">
    <source>
        <dbReference type="Proteomes" id="UP000216943"/>
    </source>
</evidence>
<organism evidence="2 3">
    <name type="scientific">Mycoplasmopsis agassizii</name>
    <dbReference type="NCBI Taxonomy" id="33922"/>
    <lineage>
        <taxon>Bacteria</taxon>
        <taxon>Bacillati</taxon>
        <taxon>Mycoplasmatota</taxon>
        <taxon>Mycoplasmoidales</taxon>
        <taxon>Metamycoplasmataceae</taxon>
        <taxon>Mycoplasmopsis</taxon>
    </lineage>
</organism>
<evidence type="ECO:0000313" key="2">
    <source>
        <dbReference type="EMBL" id="PAK21505.1"/>
    </source>
</evidence>
<dbReference type="OrthoDB" id="398624at2"/>
<comment type="caution">
    <text evidence="2">The sequence shown here is derived from an EMBL/GenBank/DDBJ whole genome shotgun (WGS) entry which is preliminary data.</text>
</comment>